<feature type="transmembrane region" description="Helical" evidence="1">
    <location>
        <begin position="73"/>
        <end position="93"/>
    </location>
</feature>
<organism evidence="2 3">
    <name type="scientific">Microbacterium saperdae</name>
    <dbReference type="NCBI Taxonomy" id="69368"/>
    <lineage>
        <taxon>Bacteria</taxon>
        <taxon>Bacillati</taxon>
        <taxon>Actinomycetota</taxon>
        <taxon>Actinomycetes</taxon>
        <taxon>Micrococcales</taxon>
        <taxon>Microbacteriaceae</taxon>
        <taxon>Microbacterium</taxon>
    </lineage>
</organism>
<dbReference type="InterPro" id="IPR021315">
    <property type="entry name" value="Gap/Sap"/>
</dbReference>
<keyword evidence="3" id="KW-1185">Reference proteome</keyword>
<keyword evidence="1" id="KW-1133">Transmembrane helix</keyword>
<name>A0A543BMZ7_9MICO</name>
<dbReference type="RefSeq" id="WP_141872096.1">
    <property type="nucleotide sequence ID" value="NZ_VFOX01000001.1"/>
</dbReference>
<dbReference type="EMBL" id="VFOX01000001">
    <property type="protein sequence ID" value="TQL86220.1"/>
    <property type="molecule type" value="Genomic_DNA"/>
</dbReference>
<keyword evidence="1" id="KW-0812">Transmembrane</keyword>
<keyword evidence="1" id="KW-0472">Membrane</keyword>
<accession>A0A543BMZ7</accession>
<dbReference type="OrthoDB" id="7062264at2"/>
<comment type="caution">
    <text evidence="2">The sequence shown here is derived from an EMBL/GenBank/DDBJ whole genome shotgun (WGS) entry which is preliminary data.</text>
</comment>
<feature type="transmembrane region" description="Helical" evidence="1">
    <location>
        <begin position="6"/>
        <end position="30"/>
    </location>
</feature>
<reference evidence="2 3" key="1">
    <citation type="submission" date="2019-06" db="EMBL/GenBank/DDBJ databases">
        <title>Sequencing the genomes of 1000 actinobacteria strains.</title>
        <authorList>
            <person name="Klenk H.-P."/>
        </authorList>
    </citation>
    <scope>NUCLEOTIDE SEQUENCE [LARGE SCALE GENOMIC DNA]</scope>
    <source>
        <strain evidence="2 3">DSM 20169</strain>
    </source>
</reference>
<evidence type="ECO:0000256" key="1">
    <source>
        <dbReference type="SAM" id="Phobius"/>
    </source>
</evidence>
<feature type="transmembrane region" description="Helical" evidence="1">
    <location>
        <begin position="179"/>
        <end position="202"/>
    </location>
</feature>
<proteinExistence type="predicted"/>
<feature type="transmembrane region" description="Helical" evidence="1">
    <location>
        <begin position="42"/>
        <end position="67"/>
    </location>
</feature>
<protein>
    <submittedName>
        <fullName evidence="2">Sap-like sulfolipid-1-addressing protein</fullName>
    </submittedName>
</protein>
<dbReference type="Pfam" id="PF11139">
    <property type="entry name" value="SfLAP"/>
    <property type="match status" value="1"/>
</dbReference>
<feature type="transmembrane region" description="Helical" evidence="1">
    <location>
        <begin position="139"/>
        <end position="167"/>
    </location>
</feature>
<dbReference type="Proteomes" id="UP000317209">
    <property type="component" value="Unassembled WGS sequence"/>
</dbReference>
<evidence type="ECO:0000313" key="2">
    <source>
        <dbReference type="EMBL" id="TQL86220.1"/>
    </source>
</evidence>
<sequence length="249" mass="25816">MDVTSLGTLVVLALIDSTSFGTLLIPIWLLTAPGRLRLGRMLVYLTAVTLAYFALGILLLLGAGAFLDAFSGIIGSPAFLIGQLIVGIALLIVSQLMDTEKARARSAERAANGGGRLVRWRGRIMSDSGSGEGSGGGSAIALTGLAVTAVAVEAASMVPYLAAIGIITTQGPGWSASAVLLFGYCLVMIAPALVLTIGRLVAHDKLERPLGRIERWLTKHATSTTAWIIGIIGFLLAANAIYDLGWVGG</sequence>
<evidence type="ECO:0000313" key="3">
    <source>
        <dbReference type="Proteomes" id="UP000317209"/>
    </source>
</evidence>
<gene>
    <name evidence="2" type="ORF">FB560_1870</name>
</gene>
<dbReference type="AlphaFoldDB" id="A0A543BMZ7"/>
<feature type="transmembrane region" description="Helical" evidence="1">
    <location>
        <begin position="223"/>
        <end position="242"/>
    </location>
</feature>